<dbReference type="InterPro" id="IPR045057">
    <property type="entry name" value="Gcn5-rel_NAT"/>
</dbReference>
<gene>
    <name evidence="2" type="ORF">NCTC10465_00156</name>
</gene>
<dbReference type="PROSITE" id="PS51729">
    <property type="entry name" value="GNAT_YJDJ"/>
    <property type="match status" value="1"/>
</dbReference>
<sequence>MSDLQLSIHHNEQSQRFETTVDGTTAYISYVDNGDVIVYDHTIVPDAIGGRGIAGELTKHALDYARKQGKKVVPACSYVASYLQKHPEYNDLKVQ</sequence>
<feature type="domain" description="N-acetyltransferase" evidence="1">
    <location>
        <begin position="9"/>
        <end position="94"/>
    </location>
</feature>
<dbReference type="PANTHER" id="PTHR31435">
    <property type="entry name" value="PROTEIN NATD1"/>
    <property type="match status" value="1"/>
</dbReference>
<evidence type="ECO:0000313" key="3">
    <source>
        <dbReference type="Proteomes" id="UP000255230"/>
    </source>
</evidence>
<dbReference type="InterPro" id="IPR016181">
    <property type="entry name" value="Acyl_CoA_acyltransferase"/>
</dbReference>
<organism evidence="2 3">
    <name type="scientific">Faucicola osloensis</name>
    <name type="common">Moraxella osloensis</name>
    <dbReference type="NCBI Taxonomy" id="34062"/>
    <lineage>
        <taxon>Bacteria</taxon>
        <taxon>Pseudomonadati</taxon>
        <taxon>Pseudomonadota</taxon>
        <taxon>Gammaproteobacteria</taxon>
        <taxon>Moraxellales</taxon>
        <taxon>Moraxellaceae</taxon>
        <taxon>Faucicola</taxon>
    </lineage>
</organism>
<dbReference type="InterPro" id="IPR031165">
    <property type="entry name" value="GNAT_YJDJ"/>
</dbReference>
<name>A0A378QB23_FAUOS</name>
<dbReference type="EMBL" id="UGPY01000001">
    <property type="protein sequence ID" value="STY96407.1"/>
    <property type="molecule type" value="Genomic_DNA"/>
</dbReference>
<dbReference type="Proteomes" id="UP000255230">
    <property type="component" value="Unassembled WGS sequence"/>
</dbReference>
<dbReference type="PANTHER" id="PTHR31435:SF9">
    <property type="entry name" value="PROTEIN NATD1"/>
    <property type="match status" value="1"/>
</dbReference>
<dbReference type="RefSeq" id="WP_062332741.1">
    <property type="nucleotide sequence ID" value="NZ_CBCRZU010000004.1"/>
</dbReference>
<accession>A0A378QB23</accession>
<protein>
    <recommendedName>
        <fullName evidence="1">N-acetyltransferase domain-containing protein</fullName>
    </recommendedName>
</protein>
<reference evidence="2 3" key="1">
    <citation type="submission" date="2018-06" db="EMBL/GenBank/DDBJ databases">
        <authorList>
            <consortium name="Pathogen Informatics"/>
            <person name="Doyle S."/>
        </authorList>
    </citation>
    <scope>NUCLEOTIDE SEQUENCE [LARGE SCALE GENOMIC DNA]</scope>
    <source>
        <strain evidence="2 3">NCTC10465</strain>
    </source>
</reference>
<dbReference type="Pfam" id="PF14542">
    <property type="entry name" value="Acetyltransf_CG"/>
    <property type="match status" value="1"/>
</dbReference>
<dbReference type="KEGG" id="mos:AXE82_06490"/>
<dbReference type="Gene3D" id="3.40.630.30">
    <property type="match status" value="1"/>
</dbReference>
<proteinExistence type="predicted"/>
<dbReference type="SUPFAM" id="SSF55729">
    <property type="entry name" value="Acyl-CoA N-acyltransferases (Nat)"/>
    <property type="match status" value="1"/>
</dbReference>
<evidence type="ECO:0000313" key="2">
    <source>
        <dbReference type="EMBL" id="STY96407.1"/>
    </source>
</evidence>
<keyword evidence="3" id="KW-1185">Reference proteome</keyword>
<dbReference type="GeneID" id="35778881"/>
<evidence type="ECO:0000259" key="1">
    <source>
        <dbReference type="PROSITE" id="PS51729"/>
    </source>
</evidence>
<dbReference type="AlphaFoldDB" id="A0A378QB23"/>